<evidence type="ECO:0000256" key="3">
    <source>
        <dbReference type="SAM" id="MobiDB-lite"/>
    </source>
</evidence>
<evidence type="ECO:0000313" key="6">
    <source>
        <dbReference type="EMBL" id="SMP04384.1"/>
    </source>
</evidence>
<dbReference type="SUPFAM" id="SSF55073">
    <property type="entry name" value="Nucleotide cyclase"/>
    <property type="match status" value="1"/>
</dbReference>
<protein>
    <recommendedName>
        <fullName evidence="1">diguanylate cyclase</fullName>
        <ecNumber evidence="1">2.7.7.65</ecNumber>
    </recommendedName>
</protein>
<feature type="transmembrane region" description="Helical" evidence="4">
    <location>
        <begin position="187"/>
        <end position="208"/>
    </location>
</feature>
<evidence type="ECO:0000256" key="2">
    <source>
        <dbReference type="ARBA" id="ARBA00034247"/>
    </source>
</evidence>
<feature type="transmembrane region" description="Helical" evidence="4">
    <location>
        <begin position="149"/>
        <end position="167"/>
    </location>
</feature>
<dbReference type="NCBIfam" id="TIGR00254">
    <property type="entry name" value="GGDEF"/>
    <property type="match status" value="1"/>
</dbReference>
<accession>A0ABY1NA04</accession>
<dbReference type="InterPro" id="IPR029787">
    <property type="entry name" value="Nucleotide_cyclase"/>
</dbReference>
<dbReference type="Proteomes" id="UP001157914">
    <property type="component" value="Unassembled WGS sequence"/>
</dbReference>
<comment type="catalytic activity">
    <reaction evidence="2">
        <text>2 GTP = 3',3'-c-di-GMP + 2 diphosphate</text>
        <dbReference type="Rhea" id="RHEA:24898"/>
        <dbReference type="ChEBI" id="CHEBI:33019"/>
        <dbReference type="ChEBI" id="CHEBI:37565"/>
        <dbReference type="ChEBI" id="CHEBI:58805"/>
        <dbReference type="EC" id="2.7.7.65"/>
    </reaction>
</comment>
<keyword evidence="7" id="KW-1185">Reference proteome</keyword>
<feature type="region of interest" description="Disordered" evidence="3">
    <location>
        <begin position="390"/>
        <end position="409"/>
    </location>
</feature>
<organism evidence="6 7">
    <name type="scientific">Roseibium denhamense</name>
    <dbReference type="NCBI Taxonomy" id="76305"/>
    <lineage>
        <taxon>Bacteria</taxon>
        <taxon>Pseudomonadati</taxon>
        <taxon>Pseudomonadota</taxon>
        <taxon>Alphaproteobacteria</taxon>
        <taxon>Hyphomicrobiales</taxon>
        <taxon>Stappiaceae</taxon>
        <taxon>Roseibium</taxon>
    </lineage>
</organism>
<gene>
    <name evidence="6" type="ORF">SAMN06265374_0624</name>
</gene>
<reference evidence="6 7" key="1">
    <citation type="submission" date="2017-05" db="EMBL/GenBank/DDBJ databases">
        <authorList>
            <person name="Varghese N."/>
            <person name="Submissions S."/>
        </authorList>
    </citation>
    <scope>NUCLEOTIDE SEQUENCE [LARGE SCALE GENOMIC DNA]</scope>
    <source>
        <strain evidence="6 7">DSM 15949</strain>
    </source>
</reference>
<feature type="transmembrane region" description="Helical" evidence="4">
    <location>
        <begin position="92"/>
        <end position="110"/>
    </location>
</feature>
<dbReference type="EMBL" id="FXTT01000001">
    <property type="protein sequence ID" value="SMP04384.1"/>
    <property type="molecule type" value="Genomic_DNA"/>
</dbReference>
<evidence type="ECO:0000256" key="4">
    <source>
        <dbReference type="SAM" id="Phobius"/>
    </source>
</evidence>
<feature type="transmembrane region" description="Helical" evidence="4">
    <location>
        <begin position="6"/>
        <end position="24"/>
    </location>
</feature>
<dbReference type="Pfam" id="PF00990">
    <property type="entry name" value="GGDEF"/>
    <property type="match status" value="1"/>
</dbReference>
<sequence length="409" mass="44712">MTSLPLFSANMLLLSVFAISFLAISFSARPNGHWRSWAVANTLITLALLAFAGQQKLPLVVAYLLPNILLLLGLSFHLQAARSLKQTPTRPSLLIAPAIIYGLVAVPAFILNNYALAYTASNVIFAGMCCWVAWTYASPAFNGLISRMALILAFGIMALEGGVRTTHGLLVDTPFGPGLINDGTTSVYLMISLIFVALSGAFSMAISFEQIAQQNQEEARRDPLTGTFNRREFLRRLEDHLRPASDRKFGLVQFDLDHFKQVNDRFGHVAGDEALVKVCQAIKHHLRQSDCFARLGGEEFGVLLPNVDRDDALKIAERIRALVAKQKFAFAPDDFQLTISGGMYHGKGDGLTPTDLVRIVDQGLYQSKNSGRNRISLTLPKNASELRVLPAPQTDRQGGSAKGELQSAV</sequence>
<evidence type="ECO:0000256" key="1">
    <source>
        <dbReference type="ARBA" id="ARBA00012528"/>
    </source>
</evidence>
<dbReference type="RefSeq" id="WP_208997132.1">
    <property type="nucleotide sequence ID" value="NZ_BAAAEA010000001.1"/>
</dbReference>
<dbReference type="InterPro" id="IPR043128">
    <property type="entry name" value="Rev_trsase/Diguanyl_cyclase"/>
</dbReference>
<dbReference type="PANTHER" id="PTHR45138:SF9">
    <property type="entry name" value="DIGUANYLATE CYCLASE DGCM-RELATED"/>
    <property type="match status" value="1"/>
</dbReference>
<dbReference type="SMART" id="SM00267">
    <property type="entry name" value="GGDEF"/>
    <property type="match status" value="1"/>
</dbReference>
<dbReference type="InterPro" id="IPR050469">
    <property type="entry name" value="Diguanylate_Cyclase"/>
</dbReference>
<dbReference type="InterPro" id="IPR000160">
    <property type="entry name" value="GGDEF_dom"/>
</dbReference>
<name>A0ABY1NA04_9HYPH</name>
<keyword evidence="4" id="KW-0812">Transmembrane</keyword>
<comment type="caution">
    <text evidence="6">The sequence shown here is derived from an EMBL/GenBank/DDBJ whole genome shotgun (WGS) entry which is preliminary data.</text>
</comment>
<dbReference type="Gene3D" id="3.30.70.270">
    <property type="match status" value="1"/>
</dbReference>
<keyword evidence="4" id="KW-0472">Membrane</keyword>
<feature type="transmembrane region" description="Helical" evidence="4">
    <location>
        <begin position="116"/>
        <end position="137"/>
    </location>
</feature>
<feature type="domain" description="GGDEF" evidence="5">
    <location>
        <begin position="247"/>
        <end position="380"/>
    </location>
</feature>
<evidence type="ECO:0000259" key="5">
    <source>
        <dbReference type="PROSITE" id="PS50887"/>
    </source>
</evidence>
<proteinExistence type="predicted"/>
<evidence type="ECO:0000313" key="7">
    <source>
        <dbReference type="Proteomes" id="UP001157914"/>
    </source>
</evidence>
<dbReference type="CDD" id="cd01949">
    <property type="entry name" value="GGDEF"/>
    <property type="match status" value="1"/>
</dbReference>
<feature type="transmembrane region" description="Helical" evidence="4">
    <location>
        <begin position="60"/>
        <end position="80"/>
    </location>
</feature>
<keyword evidence="4" id="KW-1133">Transmembrane helix</keyword>
<dbReference type="PANTHER" id="PTHR45138">
    <property type="entry name" value="REGULATORY COMPONENTS OF SENSORY TRANSDUCTION SYSTEM"/>
    <property type="match status" value="1"/>
</dbReference>
<dbReference type="EC" id="2.7.7.65" evidence="1"/>
<dbReference type="PROSITE" id="PS50887">
    <property type="entry name" value="GGDEF"/>
    <property type="match status" value="1"/>
</dbReference>
<feature type="transmembrane region" description="Helical" evidence="4">
    <location>
        <begin position="36"/>
        <end position="54"/>
    </location>
</feature>